<evidence type="ECO:0000313" key="8">
    <source>
        <dbReference type="EMBL" id="MXN65483.1"/>
    </source>
</evidence>
<dbReference type="EMBL" id="WUMV01000003">
    <property type="protein sequence ID" value="MXN65483.1"/>
    <property type="molecule type" value="Genomic_DNA"/>
</dbReference>
<dbReference type="InterPro" id="IPR006054">
    <property type="entry name" value="DnaQ"/>
</dbReference>
<keyword evidence="6" id="KW-0472">Membrane</keyword>
<dbReference type="FunFam" id="3.30.420.10:FF:000045">
    <property type="entry name" value="3'-5' exonuclease DinG"/>
    <property type="match status" value="1"/>
</dbReference>
<gene>
    <name evidence="8" type="ORF">GR183_11275</name>
</gene>
<evidence type="ECO:0000256" key="4">
    <source>
        <dbReference type="ARBA" id="ARBA00049244"/>
    </source>
</evidence>
<dbReference type="GO" id="GO:0045004">
    <property type="term" value="P:DNA replication proofreading"/>
    <property type="evidence" value="ECO:0007669"/>
    <property type="project" value="TreeGrafter"/>
</dbReference>
<keyword evidence="6" id="KW-1133">Transmembrane helix</keyword>
<dbReference type="GO" id="GO:0008408">
    <property type="term" value="F:3'-5' exonuclease activity"/>
    <property type="evidence" value="ECO:0007669"/>
    <property type="project" value="TreeGrafter"/>
</dbReference>
<name>A0A7X3LUV1_9HYPH</name>
<keyword evidence="6" id="KW-0812">Transmembrane</keyword>
<organism evidence="8 9">
    <name type="scientific">Stappia sediminis</name>
    <dbReference type="NCBI Taxonomy" id="2692190"/>
    <lineage>
        <taxon>Bacteria</taxon>
        <taxon>Pseudomonadati</taxon>
        <taxon>Pseudomonadota</taxon>
        <taxon>Alphaproteobacteria</taxon>
        <taxon>Hyphomicrobiales</taxon>
        <taxon>Stappiaceae</taxon>
        <taxon>Stappia</taxon>
    </lineage>
</organism>
<evidence type="ECO:0000256" key="1">
    <source>
        <dbReference type="ARBA" id="ARBA00012417"/>
    </source>
</evidence>
<feature type="transmembrane region" description="Helical" evidence="6">
    <location>
        <begin position="49"/>
        <end position="69"/>
    </location>
</feature>
<dbReference type="PANTHER" id="PTHR30231">
    <property type="entry name" value="DNA POLYMERASE III SUBUNIT EPSILON"/>
    <property type="match status" value="1"/>
</dbReference>
<keyword evidence="5" id="KW-0175">Coiled coil</keyword>
<evidence type="ECO:0000256" key="5">
    <source>
        <dbReference type="SAM" id="Coils"/>
    </source>
</evidence>
<dbReference type="Proteomes" id="UP000433101">
    <property type="component" value="Unassembled WGS sequence"/>
</dbReference>
<dbReference type="SMART" id="SM00479">
    <property type="entry name" value="EXOIII"/>
    <property type="match status" value="1"/>
</dbReference>
<comment type="function">
    <text evidence="2">DNA polymerase III is a complex, multichain enzyme responsible for most of the replicative synthesis in bacteria. The epsilon subunit contain the editing function and is a proofreading 3'-5' exonuclease.</text>
</comment>
<dbReference type="PANTHER" id="PTHR30231:SF41">
    <property type="entry name" value="DNA POLYMERASE III SUBUNIT EPSILON"/>
    <property type="match status" value="1"/>
</dbReference>
<dbReference type="CDD" id="cd06127">
    <property type="entry name" value="DEDDh"/>
    <property type="match status" value="1"/>
</dbReference>
<reference evidence="8 9" key="1">
    <citation type="submission" date="2019-12" db="EMBL/GenBank/DDBJ databases">
        <authorList>
            <person name="Li M."/>
        </authorList>
    </citation>
    <scope>NUCLEOTIDE SEQUENCE [LARGE SCALE GENOMIC DNA]</scope>
    <source>
        <strain evidence="8 9">GBMRC 2046</strain>
    </source>
</reference>
<dbReference type="InterPro" id="IPR013520">
    <property type="entry name" value="Ribonucl_H"/>
</dbReference>
<dbReference type="RefSeq" id="WP_160775659.1">
    <property type="nucleotide sequence ID" value="NZ_WUMV01000003.1"/>
</dbReference>
<proteinExistence type="predicted"/>
<keyword evidence="9" id="KW-1185">Reference proteome</keyword>
<comment type="caution">
    <text evidence="8">The sequence shown here is derived from an EMBL/GenBank/DDBJ whole genome shotgun (WGS) entry which is preliminary data.</text>
</comment>
<dbReference type="AlphaFoldDB" id="A0A7X3LUV1"/>
<protein>
    <recommendedName>
        <fullName evidence="1">DNA-directed DNA polymerase</fullName>
        <ecNumber evidence="1">2.7.7.7</ecNumber>
    </recommendedName>
</protein>
<evidence type="ECO:0000256" key="2">
    <source>
        <dbReference type="ARBA" id="ARBA00025483"/>
    </source>
</evidence>
<comment type="subunit">
    <text evidence="3">DNA polymerase III contains a core (composed of alpha, epsilon and theta chains) that associates with a tau subunit. This core dimerizes to form the POLIII' complex. PolIII' associates with the gamma complex (composed of gamma, delta, delta', psi and chi chains) and with the beta chain to form the complete DNA polymerase III complex.</text>
</comment>
<comment type="catalytic activity">
    <reaction evidence="4">
        <text>DNA(n) + a 2'-deoxyribonucleoside 5'-triphosphate = DNA(n+1) + diphosphate</text>
        <dbReference type="Rhea" id="RHEA:22508"/>
        <dbReference type="Rhea" id="RHEA-COMP:17339"/>
        <dbReference type="Rhea" id="RHEA-COMP:17340"/>
        <dbReference type="ChEBI" id="CHEBI:33019"/>
        <dbReference type="ChEBI" id="CHEBI:61560"/>
        <dbReference type="ChEBI" id="CHEBI:173112"/>
        <dbReference type="EC" id="2.7.7.7"/>
    </reaction>
</comment>
<dbReference type="Gene3D" id="3.30.450.20">
    <property type="entry name" value="PAS domain"/>
    <property type="match status" value="1"/>
</dbReference>
<dbReference type="NCBIfam" id="TIGR00573">
    <property type="entry name" value="dnaq"/>
    <property type="match status" value="1"/>
</dbReference>
<dbReference type="EC" id="2.7.7.7" evidence="1"/>
<dbReference type="GO" id="GO:0003677">
    <property type="term" value="F:DNA binding"/>
    <property type="evidence" value="ECO:0007669"/>
    <property type="project" value="InterPro"/>
</dbReference>
<dbReference type="GO" id="GO:0003887">
    <property type="term" value="F:DNA-directed DNA polymerase activity"/>
    <property type="evidence" value="ECO:0007669"/>
    <property type="project" value="UniProtKB-EC"/>
</dbReference>
<evidence type="ECO:0000259" key="7">
    <source>
        <dbReference type="SMART" id="SM00479"/>
    </source>
</evidence>
<feature type="domain" description="Exonuclease" evidence="7">
    <location>
        <begin position="529"/>
        <end position="699"/>
    </location>
</feature>
<feature type="coiled-coil region" evidence="5">
    <location>
        <begin position="113"/>
        <end position="155"/>
    </location>
</feature>
<dbReference type="Gene3D" id="3.30.420.10">
    <property type="entry name" value="Ribonuclease H-like superfamily/Ribonuclease H"/>
    <property type="match status" value="1"/>
</dbReference>
<dbReference type="InterPro" id="IPR036397">
    <property type="entry name" value="RNaseH_sf"/>
</dbReference>
<sequence length="725" mass="79678">MLEKAAERWSLRLRIFLFFALIASGTAAILSAAFILLGRELPPSAISHLALYGGGAGFAIIGLVLWVWIKFDDHIARPVETLARDLHAAVHAGSEKLPDAARARYLGQLAPGIAEASQALQEARERIDTAISNATARAERQKKRLETVLRDLQQGVIICRLDHTVLLYNRAAQHFVAHAAAGAGSAPGGELGLGRKLTSLIARQPLRHTLDRLTRRFEGGRHLAHHDGLMAPFLAATATGHETMKGRMSLVLDEDDASPIGYVVTFDRVTEELAAGIWRERLLQDVAQDVRNHITNLTMAGELLLSGQPLTDEEKEHTRATIRNEPRILGERLDRLDQVANDIFAAAWPVAPVFSPTLFDSAATRRSEDRALTVEQRGTPVWITCDSASVSELIDRIMNRAAVWDHVRDFRLETERNGERVYVDIAWKGQVVPESLVEEWLREPLDESLGAMTGRDVLTHHKTDLWCETVPESDGEVRIRLPLAISSELEDRPAKSSVAIPERPEFYDFDLFTRHPPGALDDMPLKALSYVVFDTETTGLEPSRGDEMVSIAGVRIVNGRVLRGEIFSTFINPGRRIPAGAAKIHGITDAMVAEAPAADAVLPRFHDFVGDGVLVAHNAPFDMAFLKKRQADAGLAFDQPVLDTVLLAAHVFGRADSLTLDALCERFNIVIPPEDRHTALGDALATADVLMKLFDLLEPLGVSTLGDAIRAADRQAAIRRKQSAY</sequence>
<feature type="transmembrane region" description="Helical" evidence="6">
    <location>
        <begin position="15"/>
        <end position="37"/>
    </location>
</feature>
<evidence type="ECO:0000256" key="3">
    <source>
        <dbReference type="ARBA" id="ARBA00026073"/>
    </source>
</evidence>
<dbReference type="Pfam" id="PF00929">
    <property type="entry name" value="RNase_T"/>
    <property type="match status" value="1"/>
</dbReference>
<evidence type="ECO:0000256" key="6">
    <source>
        <dbReference type="SAM" id="Phobius"/>
    </source>
</evidence>
<evidence type="ECO:0000313" key="9">
    <source>
        <dbReference type="Proteomes" id="UP000433101"/>
    </source>
</evidence>
<dbReference type="InterPro" id="IPR012337">
    <property type="entry name" value="RNaseH-like_sf"/>
</dbReference>
<dbReference type="SUPFAM" id="SSF53098">
    <property type="entry name" value="Ribonuclease H-like"/>
    <property type="match status" value="1"/>
</dbReference>
<accession>A0A7X3LUV1</accession>
<dbReference type="GO" id="GO:0005829">
    <property type="term" value="C:cytosol"/>
    <property type="evidence" value="ECO:0007669"/>
    <property type="project" value="TreeGrafter"/>
</dbReference>